<dbReference type="Proteomes" id="UP000198734">
    <property type="component" value="Unassembled WGS sequence"/>
</dbReference>
<dbReference type="Pfam" id="PF00700">
    <property type="entry name" value="Flagellin_C"/>
    <property type="match status" value="1"/>
</dbReference>
<dbReference type="STRING" id="126156.SAMN05421670_2563"/>
<sequence>MRVTQSMLSSNMLRNLSNSYGKMSALQDQINTGKKITRPSQDPVVATKGIGYRTDLSKVEQYQRNIGEVNNWLDSSDDALDHVGQAVIRLQELVTQAATDSNTSDDRKKILVEITQMRQQIQDLGNTKVGDKYIFSGTNTLTPLHGENGFAEPSVYSGLTKDVKIEVYDGVELKVNTNGHELFKGIDDMLANIEKVLGDGSTGTDISGFLTEISNKQNSVLEKRADIGARQNRVEMMDNRLASQEIIATKRMSENEDIDYEEAITDMVTQESIHNAALSIGSKIIQATLVDFLR</sequence>
<feature type="domain" description="Flagellin N-terminal" evidence="4">
    <location>
        <begin position="5"/>
        <end position="140"/>
    </location>
</feature>
<organism evidence="6 7">
    <name type="scientific">Psychrobacillus psychrotolerans</name>
    <dbReference type="NCBI Taxonomy" id="126156"/>
    <lineage>
        <taxon>Bacteria</taxon>
        <taxon>Bacillati</taxon>
        <taxon>Bacillota</taxon>
        <taxon>Bacilli</taxon>
        <taxon>Bacillales</taxon>
        <taxon>Bacillaceae</taxon>
        <taxon>Psychrobacillus</taxon>
    </lineage>
</organism>
<dbReference type="EMBL" id="FOXU01000004">
    <property type="protein sequence ID" value="SFQ53430.1"/>
    <property type="molecule type" value="Genomic_DNA"/>
</dbReference>
<evidence type="ECO:0000256" key="1">
    <source>
        <dbReference type="ARBA" id="ARBA00004365"/>
    </source>
</evidence>
<accession>A0A1I5ZAC8</accession>
<comment type="similarity">
    <text evidence="2">Belongs to the bacterial flagellin family.</text>
</comment>
<dbReference type="AlphaFoldDB" id="A0A1I5ZAC8"/>
<evidence type="ECO:0000313" key="6">
    <source>
        <dbReference type="EMBL" id="SFQ53430.1"/>
    </source>
</evidence>
<dbReference type="NCBIfam" id="TIGR02550">
    <property type="entry name" value="flagell_flgL"/>
    <property type="match status" value="1"/>
</dbReference>
<protein>
    <submittedName>
        <fullName evidence="6">Flagellar hook-associated protein 3 FlgL</fullName>
    </submittedName>
</protein>
<dbReference type="Pfam" id="PF00669">
    <property type="entry name" value="Flagellin_N"/>
    <property type="match status" value="1"/>
</dbReference>
<dbReference type="PANTHER" id="PTHR42792:SF1">
    <property type="entry name" value="FLAGELLAR HOOK-ASSOCIATED PROTEIN 3"/>
    <property type="match status" value="1"/>
</dbReference>
<dbReference type="GO" id="GO:0005198">
    <property type="term" value="F:structural molecule activity"/>
    <property type="evidence" value="ECO:0007669"/>
    <property type="project" value="InterPro"/>
</dbReference>
<keyword evidence="6" id="KW-0282">Flagellum</keyword>
<evidence type="ECO:0000259" key="5">
    <source>
        <dbReference type="Pfam" id="PF00700"/>
    </source>
</evidence>
<evidence type="ECO:0000256" key="3">
    <source>
        <dbReference type="ARBA" id="ARBA00023143"/>
    </source>
</evidence>
<dbReference type="InterPro" id="IPR046358">
    <property type="entry name" value="Flagellin_C"/>
</dbReference>
<name>A0A1I5ZAC8_9BACI</name>
<reference evidence="7" key="1">
    <citation type="submission" date="2016-10" db="EMBL/GenBank/DDBJ databases">
        <authorList>
            <person name="Varghese N."/>
            <person name="Submissions S."/>
        </authorList>
    </citation>
    <scope>NUCLEOTIDE SEQUENCE [LARGE SCALE GENOMIC DNA]</scope>
    <source>
        <strain evidence="7">DSM 11706</strain>
    </source>
</reference>
<dbReference type="SUPFAM" id="SSF64518">
    <property type="entry name" value="Phase 1 flagellin"/>
    <property type="match status" value="1"/>
</dbReference>
<dbReference type="InterPro" id="IPR001492">
    <property type="entry name" value="Flagellin"/>
</dbReference>
<evidence type="ECO:0000313" key="7">
    <source>
        <dbReference type="Proteomes" id="UP000198734"/>
    </source>
</evidence>
<keyword evidence="6" id="KW-0966">Cell projection</keyword>
<dbReference type="PANTHER" id="PTHR42792">
    <property type="entry name" value="FLAGELLIN"/>
    <property type="match status" value="1"/>
</dbReference>
<keyword evidence="3" id="KW-0975">Bacterial flagellum</keyword>
<evidence type="ECO:0000256" key="2">
    <source>
        <dbReference type="ARBA" id="ARBA00005709"/>
    </source>
</evidence>
<gene>
    <name evidence="6" type="ORF">SAMN05421670_2563</name>
</gene>
<comment type="subcellular location">
    <subcellularLocation>
        <location evidence="1">Bacterial flagellum</location>
    </subcellularLocation>
</comment>
<dbReference type="OrthoDB" id="9758307at2"/>
<dbReference type="InterPro" id="IPR013384">
    <property type="entry name" value="Flagell_FlgL"/>
</dbReference>
<dbReference type="Gene3D" id="1.20.1330.10">
    <property type="entry name" value="f41 fragment of flagellin, N-terminal domain"/>
    <property type="match status" value="1"/>
</dbReference>
<dbReference type="GO" id="GO:0071973">
    <property type="term" value="P:bacterial-type flagellum-dependent cell motility"/>
    <property type="evidence" value="ECO:0007669"/>
    <property type="project" value="InterPro"/>
</dbReference>
<keyword evidence="7" id="KW-1185">Reference proteome</keyword>
<dbReference type="RefSeq" id="WP_093537281.1">
    <property type="nucleotide sequence ID" value="NZ_FOXU01000004.1"/>
</dbReference>
<dbReference type="GO" id="GO:0009424">
    <property type="term" value="C:bacterial-type flagellum hook"/>
    <property type="evidence" value="ECO:0007669"/>
    <property type="project" value="InterPro"/>
</dbReference>
<keyword evidence="6" id="KW-0969">Cilium</keyword>
<proteinExistence type="inferred from homology"/>
<evidence type="ECO:0000259" key="4">
    <source>
        <dbReference type="Pfam" id="PF00669"/>
    </source>
</evidence>
<feature type="domain" description="Flagellin C-terminal" evidence="5">
    <location>
        <begin position="213"/>
        <end position="293"/>
    </location>
</feature>
<dbReference type="InterPro" id="IPR001029">
    <property type="entry name" value="Flagellin_N"/>
</dbReference>